<keyword evidence="5" id="KW-1185">Reference proteome</keyword>
<protein>
    <recommendedName>
        <fullName evidence="3">AMP-dependent synthetase/ligase domain-containing protein</fullName>
    </recommendedName>
</protein>
<dbReference type="Gene3D" id="3.40.50.12780">
    <property type="entry name" value="N-terminal domain of ligase-like"/>
    <property type="match status" value="1"/>
</dbReference>
<dbReference type="InterPro" id="IPR000873">
    <property type="entry name" value="AMP-dep_synth/lig_dom"/>
</dbReference>
<dbReference type="Proteomes" id="UP001221142">
    <property type="component" value="Unassembled WGS sequence"/>
</dbReference>
<dbReference type="Pfam" id="PF00501">
    <property type="entry name" value="AMP-binding"/>
    <property type="match status" value="1"/>
</dbReference>
<dbReference type="InterPro" id="IPR051414">
    <property type="entry name" value="Adenylate-forming_Reductase"/>
</dbReference>
<dbReference type="Gene3D" id="1.10.1200.10">
    <property type="entry name" value="ACP-like"/>
    <property type="match status" value="1"/>
</dbReference>
<evidence type="ECO:0000259" key="3">
    <source>
        <dbReference type="Pfam" id="PF00501"/>
    </source>
</evidence>
<feature type="domain" description="AMP-dependent synthetase/ligase" evidence="3">
    <location>
        <begin position="11"/>
        <end position="338"/>
    </location>
</feature>
<gene>
    <name evidence="4" type="ORF">FB45DRAFT_681389</name>
</gene>
<sequence length="634" mass="69682">SMFLPHLVSRKTEESPSRPFWVYATPEDDKVVTVTQLEFTRATHRVATLLRPDGKGPPGQVVAILAQSDTILYHALLVGLMTANIIPFPISPRNSAAGIFELLGASCCHRILATCVTLEPVLAGLKEHVSRVDPDYLLNIEEVPSVAQIYPNLGIETADSPFEPYPFVTSSSSPDDIELYMHSSGSTGLPRAIGQTHRGIEQWCNLRETFLVGNMVLPSFHIFGIVCQLLHPLHGLCVAVYPPTATSTNSLPVIPSPDNILQHARATKCKALTTVPALLTLWINSPESVAYLTSLQLVVWAGGPLPQRIGDSLVEQGVKLRSVYGATEIGTVTDLRLDEKDEKEWAWFQFADKVQVRLVPNAPNIFELHILSSEIHAPTMENLDDVKGYATSDLCMQHPQKPHLWKIVGRVDDTIVHSSGEKTVPGPMESIITSAPMQAVVFGRERPQAGILIEVRPSAQIDVGDPKQLAALRNQIWPAIEQANAIAPAFSRIFKEMILITSRDKSLPRSGKGSVMRKAAIGMYAAEIDALYDIVQHQFDSIAPPTIWDSATVQLWLLNLAKRVSNTSIIAVSVDLRQQGFDSLTATVFRLHVLKALRSGEKAVENISQNLVYDYPTISELTKYLVALVNGTEY</sequence>
<feature type="non-terminal residue" evidence="4">
    <location>
        <position position="634"/>
    </location>
</feature>
<comment type="caution">
    <text evidence="4">The sequence shown here is derived from an EMBL/GenBank/DDBJ whole genome shotgun (WGS) entry which is preliminary data.</text>
</comment>
<dbReference type="PANTHER" id="PTHR43439">
    <property type="entry name" value="PHENYLACETATE-COENZYME A LIGASE"/>
    <property type="match status" value="1"/>
</dbReference>
<dbReference type="InterPro" id="IPR042099">
    <property type="entry name" value="ANL_N_sf"/>
</dbReference>
<name>A0AAD7BKM5_9AGAR</name>
<accession>A0AAD7BKM5</accession>
<dbReference type="InterPro" id="IPR020845">
    <property type="entry name" value="AMP-binding_CS"/>
</dbReference>
<evidence type="ECO:0000256" key="1">
    <source>
        <dbReference type="ARBA" id="ARBA00022450"/>
    </source>
</evidence>
<proteinExistence type="predicted"/>
<evidence type="ECO:0000313" key="5">
    <source>
        <dbReference type="Proteomes" id="UP001221142"/>
    </source>
</evidence>
<dbReference type="SUPFAM" id="SSF56801">
    <property type="entry name" value="Acetyl-CoA synthetase-like"/>
    <property type="match status" value="1"/>
</dbReference>
<feature type="non-terminal residue" evidence="4">
    <location>
        <position position="1"/>
    </location>
</feature>
<keyword evidence="2" id="KW-0597">Phosphoprotein</keyword>
<evidence type="ECO:0000256" key="2">
    <source>
        <dbReference type="ARBA" id="ARBA00022553"/>
    </source>
</evidence>
<organism evidence="4 5">
    <name type="scientific">Roridomyces roridus</name>
    <dbReference type="NCBI Taxonomy" id="1738132"/>
    <lineage>
        <taxon>Eukaryota</taxon>
        <taxon>Fungi</taxon>
        <taxon>Dikarya</taxon>
        <taxon>Basidiomycota</taxon>
        <taxon>Agaricomycotina</taxon>
        <taxon>Agaricomycetes</taxon>
        <taxon>Agaricomycetidae</taxon>
        <taxon>Agaricales</taxon>
        <taxon>Marasmiineae</taxon>
        <taxon>Mycenaceae</taxon>
        <taxon>Roridomyces</taxon>
    </lineage>
</organism>
<evidence type="ECO:0000313" key="4">
    <source>
        <dbReference type="EMBL" id="KAJ7623615.1"/>
    </source>
</evidence>
<dbReference type="InterPro" id="IPR036736">
    <property type="entry name" value="ACP-like_sf"/>
</dbReference>
<dbReference type="Pfam" id="PF23562">
    <property type="entry name" value="AMP-binding_C_3"/>
    <property type="match status" value="1"/>
</dbReference>
<dbReference type="SUPFAM" id="SSF47336">
    <property type="entry name" value="ACP-like"/>
    <property type="match status" value="1"/>
</dbReference>
<dbReference type="PANTHER" id="PTHR43439:SF2">
    <property type="entry name" value="ENZYME, PUTATIVE (JCVI)-RELATED"/>
    <property type="match status" value="1"/>
</dbReference>
<dbReference type="EMBL" id="JARKIF010000014">
    <property type="protein sequence ID" value="KAJ7623615.1"/>
    <property type="molecule type" value="Genomic_DNA"/>
</dbReference>
<dbReference type="AlphaFoldDB" id="A0AAD7BKM5"/>
<keyword evidence="1" id="KW-0596">Phosphopantetheine</keyword>
<reference evidence="4" key="1">
    <citation type="submission" date="2023-03" db="EMBL/GenBank/DDBJ databases">
        <title>Massive genome expansion in bonnet fungi (Mycena s.s.) driven by repeated elements and novel gene families across ecological guilds.</title>
        <authorList>
            <consortium name="Lawrence Berkeley National Laboratory"/>
            <person name="Harder C.B."/>
            <person name="Miyauchi S."/>
            <person name="Viragh M."/>
            <person name="Kuo A."/>
            <person name="Thoen E."/>
            <person name="Andreopoulos B."/>
            <person name="Lu D."/>
            <person name="Skrede I."/>
            <person name="Drula E."/>
            <person name="Henrissat B."/>
            <person name="Morin E."/>
            <person name="Kohler A."/>
            <person name="Barry K."/>
            <person name="LaButti K."/>
            <person name="Morin E."/>
            <person name="Salamov A."/>
            <person name="Lipzen A."/>
            <person name="Mereny Z."/>
            <person name="Hegedus B."/>
            <person name="Baldrian P."/>
            <person name="Stursova M."/>
            <person name="Weitz H."/>
            <person name="Taylor A."/>
            <person name="Grigoriev I.V."/>
            <person name="Nagy L.G."/>
            <person name="Martin F."/>
            <person name="Kauserud H."/>
        </authorList>
    </citation>
    <scope>NUCLEOTIDE SEQUENCE</scope>
    <source>
        <strain evidence="4">9284</strain>
    </source>
</reference>
<dbReference type="PROSITE" id="PS00455">
    <property type="entry name" value="AMP_BINDING"/>
    <property type="match status" value="1"/>
</dbReference>